<proteinExistence type="predicted"/>
<dbReference type="RefSeq" id="WP_151668268.1">
    <property type="nucleotide sequence ID" value="NZ_WBVO01000012.1"/>
</dbReference>
<sequence length="97" mass="11067">MSDFNESNSTLASSVEDVLSHTKWSTRFFEQGDFGSLKQYEFSHNRLEGCVDLWGQGWFGITIRDSANESTLMNILISPEEQDEIDPSLEKLKNFIA</sequence>
<dbReference type="OrthoDB" id="885718at2"/>
<dbReference type="EMBL" id="WBVO01000012">
    <property type="protein sequence ID" value="KAB2807078.1"/>
    <property type="molecule type" value="Genomic_DNA"/>
</dbReference>
<reference evidence="1 2" key="1">
    <citation type="submission" date="2019-09" db="EMBL/GenBank/DDBJ databases">
        <title>Genomes of family Cryomorphaceae.</title>
        <authorList>
            <person name="Bowman J.P."/>
        </authorList>
    </citation>
    <scope>NUCLEOTIDE SEQUENCE [LARGE SCALE GENOMIC DNA]</scope>
    <source>
        <strain evidence="1 2">LMG 25704</strain>
    </source>
</reference>
<organism evidence="1 2">
    <name type="scientific">Phaeocystidibacter luteus</name>
    <dbReference type="NCBI Taxonomy" id="911197"/>
    <lineage>
        <taxon>Bacteria</taxon>
        <taxon>Pseudomonadati</taxon>
        <taxon>Bacteroidota</taxon>
        <taxon>Flavobacteriia</taxon>
        <taxon>Flavobacteriales</taxon>
        <taxon>Phaeocystidibacteraceae</taxon>
        <taxon>Phaeocystidibacter</taxon>
    </lineage>
</organism>
<name>A0A6N6RDS5_9FLAO</name>
<keyword evidence="2" id="KW-1185">Reference proteome</keyword>
<gene>
    <name evidence="1" type="ORF">F8C67_12855</name>
</gene>
<evidence type="ECO:0000313" key="2">
    <source>
        <dbReference type="Proteomes" id="UP000468650"/>
    </source>
</evidence>
<protein>
    <submittedName>
        <fullName evidence="1">Uncharacterized protein</fullName>
    </submittedName>
</protein>
<evidence type="ECO:0000313" key="1">
    <source>
        <dbReference type="EMBL" id="KAB2807078.1"/>
    </source>
</evidence>
<accession>A0A6N6RDS5</accession>
<comment type="caution">
    <text evidence="1">The sequence shown here is derived from an EMBL/GenBank/DDBJ whole genome shotgun (WGS) entry which is preliminary data.</text>
</comment>
<dbReference type="AlphaFoldDB" id="A0A6N6RDS5"/>
<dbReference type="Proteomes" id="UP000468650">
    <property type="component" value="Unassembled WGS sequence"/>
</dbReference>